<evidence type="ECO:0000313" key="2">
    <source>
        <dbReference type="EMBL" id="KAH7326107.1"/>
    </source>
</evidence>
<feature type="region of interest" description="Disordered" evidence="1">
    <location>
        <begin position="85"/>
        <end position="107"/>
    </location>
</feature>
<keyword evidence="3" id="KW-1185">Reference proteome</keyword>
<dbReference type="OrthoDB" id="5238042at2759"/>
<evidence type="ECO:0000256" key="1">
    <source>
        <dbReference type="SAM" id="MobiDB-lite"/>
    </source>
</evidence>
<gene>
    <name evidence="2" type="ORF">B0I35DRAFT_421926</name>
</gene>
<comment type="caution">
    <text evidence="2">The sequence shown here is derived from an EMBL/GenBank/DDBJ whole genome shotgun (WGS) entry which is preliminary data.</text>
</comment>
<dbReference type="AlphaFoldDB" id="A0A8K0SY10"/>
<accession>A0A8K0SY10</accession>
<feature type="compositionally biased region" description="Polar residues" evidence="1">
    <location>
        <begin position="21"/>
        <end position="32"/>
    </location>
</feature>
<proteinExistence type="predicted"/>
<feature type="region of interest" description="Disordered" evidence="1">
    <location>
        <begin position="1"/>
        <end position="67"/>
    </location>
</feature>
<dbReference type="Proteomes" id="UP000813444">
    <property type="component" value="Unassembled WGS sequence"/>
</dbReference>
<organism evidence="2 3">
    <name type="scientific">Stachybotrys elegans</name>
    <dbReference type="NCBI Taxonomy" id="80388"/>
    <lineage>
        <taxon>Eukaryota</taxon>
        <taxon>Fungi</taxon>
        <taxon>Dikarya</taxon>
        <taxon>Ascomycota</taxon>
        <taxon>Pezizomycotina</taxon>
        <taxon>Sordariomycetes</taxon>
        <taxon>Hypocreomycetidae</taxon>
        <taxon>Hypocreales</taxon>
        <taxon>Stachybotryaceae</taxon>
        <taxon>Stachybotrys</taxon>
    </lineage>
</organism>
<feature type="compositionally biased region" description="Low complexity" evidence="1">
    <location>
        <begin position="210"/>
        <end position="225"/>
    </location>
</feature>
<reference evidence="2" key="1">
    <citation type="journal article" date="2021" name="Nat. Commun.">
        <title>Genetic determinants of endophytism in the Arabidopsis root mycobiome.</title>
        <authorList>
            <person name="Mesny F."/>
            <person name="Miyauchi S."/>
            <person name="Thiergart T."/>
            <person name="Pickel B."/>
            <person name="Atanasova L."/>
            <person name="Karlsson M."/>
            <person name="Huettel B."/>
            <person name="Barry K.W."/>
            <person name="Haridas S."/>
            <person name="Chen C."/>
            <person name="Bauer D."/>
            <person name="Andreopoulos W."/>
            <person name="Pangilinan J."/>
            <person name="LaButti K."/>
            <person name="Riley R."/>
            <person name="Lipzen A."/>
            <person name="Clum A."/>
            <person name="Drula E."/>
            <person name="Henrissat B."/>
            <person name="Kohler A."/>
            <person name="Grigoriev I.V."/>
            <person name="Martin F.M."/>
            <person name="Hacquard S."/>
        </authorList>
    </citation>
    <scope>NUCLEOTIDE SEQUENCE</scope>
    <source>
        <strain evidence="2">MPI-CAGE-CH-0235</strain>
    </source>
</reference>
<evidence type="ECO:0000313" key="3">
    <source>
        <dbReference type="Proteomes" id="UP000813444"/>
    </source>
</evidence>
<feature type="compositionally biased region" description="Polar residues" evidence="1">
    <location>
        <begin position="171"/>
        <end position="209"/>
    </location>
</feature>
<feature type="region of interest" description="Disordered" evidence="1">
    <location>
        <begin position="157"/>
        <end position="242"/>
    </location>
</feature>
<dbReference type="EMBL" id="JAGPNK010000002">
    <property type="protein sequence ID" value="KAH7326107.1"/>
    <property type="molecule type" value="Genomic_DNA"/>
</dbReference>
<name>A0A8K0SY10_9HYPO</name>
<protein>
    <submittedName>
        <fullName evidence="2">Uncharacterized protein</fullName>
    </submittedName>
</protein>
<sequence length="242" mass="25861">MLLNSEPPIAMDISMTDHSDNASLTSSETAGSIINRKREAKGLPSSFSANLSRRVSPPRVATPASPQNSLRSVKAIVAWLESSPKDAATNGQTKPLVGSPYSSRKPTPLRLRLQHSQPVLHATPDVEEYSLTLLKYQQYYTQQPLGRCLDDTRSLGESADLATPSKPAGEQSPTTPEKTSASTPGSQGPDSGSEYFNPSPNITVNTSRQSTPIGTPAGTPTSTSPQVNIARRQRSSTEVEAF</sequence>